<name>A0ABS6AW18_9NOCA</name>
<evidence type="ECO:0000256" key="1">
    <source>
        <dbReference type="SAM" id="MobiDB-lite"/>
    </source>
</evidence>
<feature type="transmembrane region" description="Helical" evidence="2">
    <location>
        <begin position="140"/>
        <end position="157"/>
    </location>
</feature>
<protein>
    <submittedName>
        <fullName evidence="3">Benzoate/H(+) symporter BenE family transporter</fullName>
    </submittedName>
</protein>
<dbReference type="PANTHER" id="PTHR30199">
    <property type="entry name" value="MFS FAMILY TRANSPORTER, PREDICTED SUBSTRATE BENZOATE"/>
    <property type="match status" value="1"/>
</dbReference>
<evidence type="ECO:0000256" key="2">
    <source>
        <dbReference type="SAM" id="Phobius"/>
    </source>
</evidence>
<feature type="transmembrane region" description="Helical" evidence="2">
    <location>
        <begin position="190"/>
        <end position="209"/>
    </location>
</feature>
<dbReference type="NCBIfam" id="TIGR00843">
    <property type="entry name" value="benE"/>
    <property type="match status" value="1"/>
</dbReference>
<organism evidence="3 4">
    <name type="scientific">Nocardia albiluteola</name>
    <dbReference type="NCBI Taxonomy" id="2842303"/>
    <lineage>
        <taxon>Bacteria</taxon>
        <taxon>Bacillati</taxon>
        <taxon>Actinomycetota</taxon>
        <taxon>Actinomycetes</taxon>
        <taxon>Mycobacteriales</taxon>
        <taxon>Nocardiaceae</taxon>
        <taxon>Nocardia</taxon>
    </lineage>
</organism>
<comment type="caution">
    <text evidence="3">The sequence shown here is derived from an EMBL/GenBank/DDBJ whole genome shotgun (WGS) entry which is preliminary data.</text>
</comment>
<dbReference type="InterPro" id="IPR004711">
    <property type="entry name" value="Benzoate_Transporter"/>
</dbReference>
<feature type="region of interest" description="Disordered" evidence="1">
    <location>
        <begin position="1"/>
        <end position="46"/>
    </location>
</feature>
<evidence type="ECO:0000313" key="3">
    <source>
        <dbReference type="EMBL" id="MBU3061740.1"/>
    </source>
</evidence>
<feature type="transmembrane region" description="Helical" evidence="2">
    <location>
        <begin position="58"/>
        <end position="78"/>
    </location>
</feature>
<gene>
    <name evidence="3" type="ORF">KO481_09410</name>
</gene>
<evidence type="ECO:0000313" key="4">
    <source>
        <dbReference type="Proteomes" id="UP000733379"/>
    </source>
</evidence>
<dbReference type="Pfam" id="PF03594">
    <property type="entry name" value="BenE"/>
    <property type="match status" value="1"/>
</dbReference>
<reference evidence="3 4" key="1">
    <citation type="submission" date="2021-06" db="EMBL/GenBank/DDBJ databases">
        <title>Actinomycetes sequencing.</title>
        <authorList>
            <person name="Shan Q."/>
        </authorList>
    </citation>
    <scope>NUCLEOTIDE SEQUENCE [LARGE SCALE GENOMIC DNA]</scope>
    <source>
        <strain evidence="3 4">NEAU-G5</strain>
    </source>
</reference>
<feature type="transmembrane region" description="Helical" evidence="2">
    <location>
        <begin position="399"/>
        <end position="432"/>
    </location>
</feature>
<feature type="transmembrane region" description="Helical" evidence="2">
    <location>
        <begin position="90"/>
        <end position="109"/>
    </location>
</feature>
<feature type="transmembrane region" description="Helical" evidence="2">
    <location>
        <begin position="373"/>
        <end position="393"/>
    </location>
</feature>
<accession>A0ABS6AW18</accession>
<dbReference type="PANTHER" id="PTHR30199:SF0">
    <property type="entry name" value="INNER MEMBRANE PROTEIN YDCO"/>
    <property type="match status" value="1"/>
</dbReference>
<feature type="transmembrane region" description="Helical" evidence="2">
    <location>
        <begin position="116"/>
        <end position="134"/>
    </location>
</feature>
<dbReference type="Proteomes" id="UP000733379">
    <property type="component" value="Unassembled WGS sequence"/>
</dbReference>
<sequence>MTPDVDILAPDTTPDASGADSELAVSRPAPSPSAASSGEFDSDDPGAVAADPGVWQPISAGIVAALVGFTSAFAVVLTGLEKVGATPAQAASGLLAVCLAQAVGMLVLSRRYRMPIALAWSTPGAALLATTGVVAGGWPAAVGAFVVTGALIVLTGYWGLLGRLIAAIPVEIAQAMLAGVLMPLCLAPVHALTASPLVVVPVIAVWLALQRFAARWAVPAAFATAAIGAGISIALGHRGLDLAAMTPRVELTVPHWSWQAMIGIAVPLYIVTMAGQNIPGTAIMNSYGYTVPWRAAMTATGVGTMLGAAAGGHAINLAAISSALSAAPSAHPDPRRRWIAVFSVGCSYLVLALAAGALVVLAAAAPKGVLETVAGLALIATFAGALTAALATAEHRLAAAATFLVAASGFAVFGIGGAFWGLLAGLLVRWVLTARRPAPTT</sequence>
<dbReference type="EMBL" id="JAHKNI010000002">
    <property type="protein sequence ID" value="MBU3061740.1"/>
    <property type="molecule type" value="Genomic_DNA"/>
</dbReference>
<feature type="transmembrane region" description="Helical" evidence="2">
    <location>
        <begin position="295"/>
        <end position="318"/>
    </location>
</feature>
<feature type="transmembrane region" description="Helical" evidence="2">
    <location>
        <begin position="338"/>
        <end position="361"/>
    </location>
</feature>
<keyword evidence="2" id="KW-1133">Transmembrane helix</keyword>
<feature type="transmembrane region" description="Helical" evidence="2">
    <location>
        <begin position="216"/>
        <end position="236"/>
    </location>
</feature>
<keyword evidence="4" id="KW-1185">Reference proteome</keyword>
<keyword evidence="2" id="KW-0812">Transmembrane</keyword>
<feature type="transmembrane region" description="Helical" evidence="2">
    <location>
        <begin position="256"/>
        <end position="274"/>
    </location>
</feature>
<keyword evidence="2" id="KW-0472">Membrane</keyword>
<proteinExistence type="predicted"/>